<evidence type="ECO:0000259" key="8">
    <source>
        <dbReference type="PROSITE" id="PS50089"/>
    </source>
</evidence>
<evidence type="ECO:0000256" key="2">
    <source>
        <dbReference type="ARBA" id="ARBA00022723"/>
    </source>
</evidence>
<dbReference type="GO" id="GO:0008270">
    <property type="term" value="F:zinc ion binding"/>
    <property type="evidence" value="ECO:0007669"/>
    <property type="project" value="UniProtKB-KW"/>
</dbReference>
<keyword evidence="11" id="KW-1185">Reference proteome</keyword>
<name>A0A9P8QWJ1_9HYPO</name>
<keyword evidence="3" id="KW-0677">Repeat</keyword>
<keyword evidence="2" id="KW-0479">Metal-binding</keyword>
<dbReference type="SUPFAM" id="SSF53300">
    <property type="entry name" value="vWA-like"/>
    <property type="match status" value="1"/>
</dbReference>
<keyword evidence="1" id="KW-0808">Transferase</keyword>
<evidence type="ECO:0000313" key="11">
    <source>
        <dbReference type="Proteomes" id="UP000827724"/>
    </source>
</evidence>
<keyword evidence="6" id="KW-0862">Zinc</keyword>
<protein>
    <submittedName>
        <fullName evidence="10">Dihydroxyacid dehydratase</fullName>
    </submittedName>
</protein>
<keyword evidence="5" id="KW-0833">Ubl conjugation pathway</keyword>
<dbReference type="InterPro" id="IPR044066">
    <property type="entry name" value="TRIAD_supradom"/>
</dbReference>
<dbReference type="OrthoDB" id="1431934at2759"/>
<dbReference type="AlphaFoldDB" id="A0A9P8QWJ1"/>
<feature type="domain" description="RING-type" evidence="8">
    <location>
        <begin position="886"/>
        <end position="940"/>
    </location>
</feature>
<dbReference type="PROSITE" id="PS51873">
    <property type="entry name" value="TRIAD"/>
    <property type="match status" value="1"/>
</dbReference>
<dbReference type="Proteomes" id="UP000827724">
    <property type="component" value="Unassembled WGS sequence"/>
</dbReference>
<evidence type="ECO:0000256" key="6">
    <source>
        <dbReference type="ARBA" id="ARBA00022833"/>
    </source>
</evidence>
<evidence type="ECO:0000313" key="10">
    <source>
        <dbReference type="EMBL" id="KAH6609912.1"/>
    </source>
</evidence>
<comment type="caution">
    <text evidence="10">The sequence shown here is derived from an EMBL/GenBank/DDBJ whole genome shotgun (WGS) entry which is preliminary data.</text>
</comment>
<dbReference type="Pfam" id="PF26200">
    <property type="entry name" value="Rcat_RNF216"/>
    <property type="match status" value="1"/>
</dbReference>
<dbReference type="EMBL" id="JAIWOZ010000002">
    <property type="protein sequence ID" value="KAH6609912.1"/>
    <property type="molecule type" value="Genomic_DNA"/>
</dbReference>
<proteinExistence type="predicted"/>
<dbReference type="Gene3D" id="3.40.50.410">
    <property type="entry name" value="von Willebrand factor, type A domain"/>
    <property type="match status" value="1"/>
</dbReference>
<evidence type="ECO:0000256" key="4">
    <source>
        <dbReference type="ARBA" id="ARBA00022771"/>
    </source>
</evidence>
<dbReference type="CDD" id="cd22584">
    <property type="entry name" value="Rcat_RBR_unk"/>
    <property type="match status" value="1"/>
</dbReference>
<dbReference type="InterPro" id="IPR036465">
    <property type="entry name" value="vWFA_dom_sf"/>
</dbReference>
<dbReference type="PROSITE" id="PS50089">
    <property type="entry name" value="ZF_RING_2"/>
    <property type="match status" value="1"/>
</dbReference>
<dbReference type="SUPFAM" id="SSF57850">
    <property type="entry name" value="RING/U-box"/>
    <property type="match status" value="1"/>
</dbReference>
<evidence type="ECO:0000256" key="3">
    <source>
        <dbReference type="ARBA" id="ARBA00022737"/>
    </source>
</evidence>
<dbReference type="Gene3D" id="1.20.120.1750">
    <property type="match status" value="1"/>
</dbReference>
<dbReference type="GO" id="GO:0016740">
    <property type="term" value="F:transferase activity"/>
    <property type="evidence" value="ECO:0007669"/>
    <property type="project" value="UniProtKB-KW"/>
</dbReference>
<dbReference type="InterPro" id="IPR001841">
    <property type="entry name" value="Znf_RING"/>
</dbReference>
<sequence length="1076" mass="117777">MASASHDVAEGPFDLLLLMDATASMGTFVEALNKSLPEVISISALTGCFERIGVLAYRDYCDRQLTEWSGWCSPEARIQGADVVSQGAVLGMAREMTPTGGGDWPEAAKTGLAKAHSVMRPEATTIILLYADAPPHFKETDDGNYRLEKAALADEKLWGADGKLFVDWTSTARTLRSGPKKAVVFSMIQQNSVNTHSAYLYLSTVTGGALFEIQHMASDSISRLTVGVLLTWMRLGKTGADAEATPLGGCLTRYKSASDILQATREDDELMDKFVAKGHFFHTPAAQKCRSNVETQPLTLGVMPALVAARGPNVESFADKYANDDDYKSMATRQLRLIIETNVSAISLNPVFGSLWRAVCNDRLSPARDELISLFGLHVDGISDPGERARMKTWLAESYNYADEIEAMIGAVAPQDRFPLLFLDPTADFGFVEDVEGERRRLQDFTRAELLEIGRSCDHKILRRLGKVLTRLTFVSTEDELPRHIQTMDPKSAVACVPLALAGQGYDRGFWKVLLHAVLPGTRLGARPASLLAALALRMGIAPLREAADQELLAFSANWNTLDIPETWSLGCLGLLLDADRDYEKRVADGVTARRSGESRILSTKDRDTFRALVDYKTLELNLDTALEAQITWTPEKTRAALGPLAICKACLFPRSVTVMAPGGICGLCDVESSGSCSCSACTRTDDHADRIRANASTDQTELSEAHWVECGRTSCRAQYVVYNPDALRVRPKCYFCRHAGQRSEDAKEGAPAVECSKCLGRIIWPEEYRPDGLDLAAYRCPACVAGRKTIVGEETTARKLSSENSNWGWLLRNEDETIRQPFNGRSVFYTASNCILADVDTKVEVLPAAGGDGLTIRGKLVRNPDEVRASLLGWVRSRRSESATCSLCFSHVRKGDALPACGRSGCHQVICGSCRDSWYGINAPGRILNMPALHCPFCRRRPAPKAVSKFRLHQVGLLGAAVQDGGSWIHAWCRRCGFARRYAERVCAVGAPAELVGWACEECNADLTVGGERVRRCPGCGVATEKTYGCDHITCPCGTHWCYACGEESAEREIYAHMAQEHGGLDWGDVTDEDE</sequence>
<evidence type="ECO:0000256" key="7">
    <source>
        <dbReference type="PROSITE-ProRule" id="PRU00175"/>
    </source>
</evidence>
<evidence type="ECO:0000256" key="5">
    <source>
        <dbReference type="ARBA" id="ARBA00022786"/>
    </source>
</evidence>
<organism evidence="10 11">
    <name type="scientific">Trichoderma cornu-damae</name>
    <dbReference type="NCBI Taxonomy" id="654480"/>
    <lineage>
        <taxon>Eukaryota</taxon>
        <taxon>Fungi</taxon>
        <taxon>Dikarya</taxon>
        <taxon>Ascomycota</taxon>
        <taxon>Pezizomycotina</taxon>
        <taxon>Sordariomycetes</taxon>
        <taxon>Hypocreomycetidae</taxon>
        <taxon>Hypocreales</taxon>
        <taxon>Hypocreaceae</taxon>
        <taxon>Trichoderma</taxon>
    </lineage>
</organism>
<reference evidence="10" key="1">
    <citation type="submission" date="2021-08" db="EMBL/GenBank/DDBJ databases">
        <title>Chromosome-Level Trichoderma cornu-damae using Hi-C Data.</title>
        <authorList>
            <person name="Kim C.S."/>
        </authorList>
    </citation>
    <scope>NUCLEOTIDE SEQUENCE</scope>
    <source>
        <strain evidence="10">KA19-0412C</strain>
    </source>
</reference>
<evidence type="ECO:0000259" key="9">
    <source>
        <dbReference type="PROSITE" id="PS51873"/>
    </source>
</evidence>
<gene>
    <name evidence="10" type="ORF">Trco_003258</name>
</gene>
<evidence type="ECO:0000256" key="1">
    <source>
        <dbReference type="ARBA" id="ARBA00022679"/>
    </source>
</evidence>
<accession>A0A9P8QWJ1</accession>
<keyword evidence="4 7" id="KW-0863">Zinc-finger</keyword>
<feature type="domain" description="RING-type" evidence="9">
    <location>
        <begin position="882"/>
        <end position="1071"/>
    </location>
</feature>